<dbReference type="Proteomes" id="UP000246222">
    <property type="component" value="Segment"/>
</dbReference>
<dbReference type="GeneID" id="54992637"/>
<evidence type="ECO:0000313" key="1">
    <source>
        <dbReference type="EMBL" id="AWN08593.1"/>
    </source>
</evidence>
<dbReference type="RefSeq" id="YP_009802103.1">
    <property type="nucleotide sequence ID" value="NC_047978.1"/>
</dbReference>
<organism evidence="1 2">
    <name type="scientific">Erwinia phage Faunus</name>
    <dbReference type="NCBI Taxonomy" id="2182346"/>
    <lineage>
        <taxon>Viruses</taxon>
        <taxon>Duplodnaviria</taxon>
        <taxon>Heunggongvirae</taxon>
        <taxon>Uroviricota</taxon>
        <taxon>Caudoviricetes</taxon>
        <taxon>Chaseviridae</taxon>
        <taxon>Cleopatravirinae</taxon>
        <taxon>Faunusvirus</taxon>
        <taxon>Faunusvirus faunus</taxon>
    </lineage>
</organism>
<dbReference type="KEGG" id="vg:54992637"/>
<accession>A0A2U8UWQ1</accession>
<proteinExistence type="predicted"/>
<name>A0A2U8UWQ1_9CAUD</name>
<reference evidence="1 2" key="1">
    <citation type="submission" date="2018-04" db="EMBL/GenBank/DDBJ databases">
        <title>Phage therapy in agriculture - a green tech approach to combat plant pathogenic bacteria.</title>
        <authorList>
            <person name="Djurhuus A.M."/>
            <person name="Carstens A.B."/>
            <person name="Hansen L.H."/>
        </authorList>
    </citation>
    <scope>NUCLEOTIDE SEQUENCE [LARGE SCALE GENOMIC DNA]</scope>
</reference>
<sequence length="96" mass="10677">MLPAPIKVGDLVVCRSNGAKFNEIDIYENKAYKVVATEMSAEKNRISFGVVSPNPAMAKSKRPGFFIIDDDGCKRFCRLGEDNFSSTVWEKISNRG</sequence>
<dbReference type="EMBL" id="MH191398">
    <property type="protein sequence ID" value="AWN08593.1"/>
    <property type="molecule type" value="Genomic_DNA"/>
</dbReference>
<evidence type="ECO:0000313" key="2">
    <source>
        <dbReference type="Proteomes" id="UP000246222"/>
    </source>
</evidence>
<protein>
    <submittedName>
        <fullName evidence="1">Uncharacterized protein</fullName>
    </submittedName>
</protein>
<keyword evidence="2" id="KW-1185">Reference proteome</keyword>